<feature type="chain" id="PRO_5042211353" description="EF-hand domain-containing protein" evidence="2">
    <location>
        <begin position="18"/>
        <end position="125"/>
    </location>
</feature>
<feature type="signal peptide" evidence="2">
    <location>
        <begin position="1"/>
        <end position="17"/>
    </location>
</feature>
<reference evidence="4" key="1">
    <citation type="journal article" date="2023" name="G3 (Bethesda)">
        <title>A reference genome for the long-term kleptoplast-retaining sea slug Elysia crispata morphotype clarki.</title>
        <authorList>
            <person name="Eastman K.E."/>
            <person name="Pendleton A.L."/>
            <person name="Shaikh M.A."/>
            <person name="Suttiyut T."/>
            <person name="Ogas R."/>
            <person name="Tomko P."/>
            <person name="Gavelis G."/>
            <person name="Widhalm J.R."/>
            <person name="Wisecaver J.H."/>
        </authorList>
    </citation>
    <scope>NUCLEOTIDE SEQUENCE</scope>
    <source>
        <strain evidence="4">ECLA1</strain>
    </source>
</reference>
<dbReference type="PROSITE" id="PS50222">
    <property type="entry name" value="EF_HAND_2"/>
    <property type="match status" value="1"/>
</dbReference>
<dbReference type="Proteomes" id="UP001283361">
    <property type="component" value="Unassembled WGS sequence"/>
</dbReference>
<dbReference type="GO" id="GO:0005509">
    <property type="term" value="F:calcium ion binding"/>
    <property type="evidence" value="ECO:0007669"/>
    <property type="project" value="InterPro"/>
</dbReference>
<dbReference type="EMBL" id="JAWDGP010003626">
    <property type="protein sequence ID" value="KAK3772343.1"/>
    <property type="molecule type" value="Genomic_DNA"/>
</dbReference>
<evidence type="ECO:0000313" key="4">
    <source>
        <dbReference type="EMBL" id="KAK3772343.1"/>
    </source>
</evidence>
<dbReference type="Gene3D" id="1.10.238.10">
    <property type="entry name" value="EF-hand"/>
    <property type="match status" value="1"/>
</dbReference>
<keyword evidence="2" id="KW-0732">Signal</keyword>
<gene>
    <name evidence="4" type="ORF">RRG08_057780</name>
</gene>
<organism evidence="4 5">
    <name type="scientific">Elysia crispata</name>
    <name type="common">lettuce slug</name>
    <dbReference type="NCBI Taxonomy" id="231223"/>
    <lineage>
        <taxon>Eukaryota</taxon>
        <taxon>Metazoa</taxon>
        <taxon>Spiralia</taxon>
        <taxon>Lophotrochozoa</taxon>
        <taxon>Mollusca</taxon>
        <taxon>Gastropoda</taxon>
        <taxon>Heterobranchia</taxon>
        <taxon>Euthyneura</taxon>
        <taxon>Panpulmonata</taxon>
        <taxon>Sacoglossa</taxon>
        <taxon>Placobranchoidea</taxon>
        <taxon>Plakobranchidae</taxon>
        <taxon>Elysia</taxon>
    </lineage>
</organism>
<dbReference type="InterPro" id="IPR002048">
    <property type="entry name" value="EF_hand_dom"/>
</dbReference>
<feature type="domain" description="EF-hand" evidence="3">
    <location>
        <begin position="34"/>
        <end position="69"/>
    </location>
</feature>
<dbReference type="AlphaFoldDB" id="A0AAE0ZMT4"/>
<name>A0AAE0ZMT4_9GAST</name>
<accession>A0AAE0ZMT4</accession>
<comment type="caution">
    <text evidence="4">The sequence shown here is derived from an EMBL/GenBank/DDBJ whole genome shotgun (WGS) entry which is preliminary data.</text>
</comment>
<sequence>MMLKLVIAVSLFVSAYCASIHNLFDAFAGVDQYMDITEFSDFWFQFDIDGDGVVSKMEFDSGWRQADFPDKDHSPFFFLEMDRVPDEQLTREDFQHMFNIFESGDDARLSYREFRNTFDALFKVD</sequence>
<evidence type="ECO:0000256" key="1">
    <source>
        <dbReference type="ARBA" id="ARBA00022837"/>
    </source>
</evidence>
<keyword evidence="1" id="KW-0106">Calcium</keyword>
<dbReference type="InterPro" id="IPR018247">
    <property type="entry name" value="EF_Hand_1_Ca_BS"/>
</dbReference>
<dbReference type="PROSITE" id="PS00018">
    <property type="entry name" value="EF_HAND_1"/>
    <property type="match status" value="1"/>
</dbReference>
<evidence type="ECO:0000259" key="3">
    <source>
        <dbReference type="PROSITE" id="PS50222"/>
    </source>
</evidence>
<dbReference type="InterPro" id="IPR011992">
    <property type="entry name" value="EF-hand-dom_pair"/>
</dbReference>
<dbReference type="SUPFAM" id="SSF47473">
    <property type="entry name" value="EF-hand"/>
    <property type="match status" value="1"/>
</dbReference>
<protein>
    <recommendedName>
        <fullName evidence="3">EF-hand domain-containing protein</fullName>
    </recommendedName>
</protein>
<evidence type="ECO:0000313" key="5">
    <source>
        <dbReference type="Proteomes" id="UP001283361"/>
    </source>
</evidence>
<evidence type="ECO:0000256" key="2">
    <source>
        <dbReference type="SAM" id="SignalP"/>
    </source>
</evidence>
<proteinExistence type="predicted"/>
<keyword evidence="5" id="KW-1185">Reference proteome</keyword>